<keyword evidence="3" id="KW-1185">Reference proteome</keyword>
<comment type="caution">
    <text evidence="2">The sequence shown here is derived from an EMBL/GenBank/DDBJ whole genome shotgun (WGS) entry which is preliminary data.</text>
</comment>
<dbReference type="PANTHER" id="PTHR43685">
    <property type="entry name" value="GLYCOSYLTRANSFERASE"/>
    <property type="match status" value="1"/>
</dbReference>
<dbReference type="Proteomes" id="UP000256486">
    <property type="component" value="Unassembled WGS sequence"/>
</dbReference>
<dbReference type="PANTHER" id="PTHR43685:SF13">
    <property type="entry name" value="O ANTIGEN BIOSYNTHESIS RHAMNOSYLTRANSFERASE RFBN"/>
    <property type="match status" value="1"/>
</dbReference>
<protein>
    <recommendedName>
        <fullName evidence="1">Glycosyltransferase 2-like domain-containing protein</fullName>
    </recommendedName>
</protein>
<dbReference type="Pfam" id="PF00535">
    <property type="entry name" value="Glycos_transf_2"/>
    <property type="match status" value="1"/>
</dbReference>
<dbReference type="SUPFAM" id="SSF53448">
    <property type="entry name" value="Nucleotide-diphospho-sugar transferases"/>
    <property type="match status" value="1"/>
</dbReference>
<dbReference type="RefSeq" id="WP_116413743.1">
    <property type="nucleotide sequence ID" value="NZ_NBWZ01000001.1"/>
</dbReference>
<dbReference type="InterPro" id="IPR029044">
    <property type="entry name" value="Nucleotide-diphossugar_trans"/>
</dbReference>
<feature type="domain" description="Glycosyltransferase 2-like" evidence="1">
    <location>
        <begin position="8"/>
        <end position="136"/>
    </location>
</feature>
<dbReference type="InterPro" id="IPR050834">
    <property type="entry name" value="Glycosyltransf_2"/>
</dbReference>
<evidence type="ECO:0000259" key="1">
    <source>
        <dbReference type="Pfam" id="PF00535"/>
    </source>
</evidence>
<evidence type="ECO:0000313" key="3">
    <source>
        <dbReference type="Proteomes" id="UP000256486"/>
    </source>
</evidence>
<dbReference type="InterPro" id="IPR001173">
    <property type="entry name" value="Glyco_trans_2-like"/>
</dbReference>
<dbReference type="EMBL" id="NBWZ01000001">
    <property type="protein sequence ID" value="RFA08333.1"/>
    <property type="molecule type" value="Genomic_DNA"/>
</dbReference>
<reference evidence="2 3" key="1">
    <citation type="submission" date="2017-04" db="EMBL/GenBank/DDBJ databases">
        <title>Comparative genome analysis of Subtercola boreus.</title>
        <authorList>
            <person name="Cho Y.-J."/>
            <person name="Cho A."/>
            <person name="Kim O.-S."/>
            <person name="Lee J.-I."/>
        </authorList>
    </citation>
    <scope>NUCLEOTIDE SEQUENCE [LARGE SCALE GENOMIC DNA]</scope>
    <source>
        <strain evidence="2 3">K300</strain>
    </source>
</reference>
<name>A0A3E0VFK9_9MICO</name>
<dbReference type="CDD" id="cd00761">
    <property type="entry name" value="Glyco_tranf_GTA_type"/>
    <property type="match status" value="1"/>
</dbReference>
<gene>
    <name evidence="2" type="ORF">B7R54_03155</name>
</gene>
<dbReference type="Gene3D" id="3.90.550.10">
    <property type="entry name" value="Spore Coat Polysaccharide Biosynthesis Protein SpsA, Chain A"/>
    <property type="match status" value="1"/>
</dbReference>
<dbReference type="OrthoDB" id="3171021at2"/>
<evidence type="ECO:0000313" key="2">
    <source>
        <dbReference type="EMBL" id="RFA08333.1"/>
    </source>
</evidence>
<dbReference type="AlphaFoldDB" id="A0A3E0VFK9"/>
<organism evidence="2 3">
    <name type="scientific">Subtercola boreus</name>
    <dbReference type="NCBI Taxonomy" id="120213"/>
    <lineage>
        <taxon>Bacteria</taxon>
        <taxon>Bacillati</taxon>
        <taxon>Actinomycetota</taxon>
        <taxon>Actinomycetes</taxon>
        <taxon>Micrococcales</taxon>
        <taxon>Microbacteriaceae</taxon>
        <taxon>Subtercola</taxon>
    </lineage>
</organism>
<sequence>MTRDPSVSVIAPLHNASDYLDHFLRRIAETVREGDQIILIDDGSSDSTGRQITDWAASRPLVTAVVNEKNLGVAGTRNKAVAMAEGDFVWFVDHDDAWEPDILSRLVQASRDADVVICRAEYRTVETKPGRIVDGISTAETLSGDGALELMLTGRVHGYLWTKLIRRELLGVDPFPLLSSQSDFVGVSRMIGRSSIVHTVPDVLYHYLQREGSITRHKEPKLENHRVARDAMIAVLEASDLPDRAALGDYFTAWFYCHAVAFVPVRSHASSGLQREGVRLARAQLKSIDLRPIFARNKRVAAEMAIIRFAPALYPFVISAALFAHDRLRSARLALRSGGSR</sequence>
<proteinExistence type="predicted"/>
<accession>A0A3E0VFK9</accession>
<dbReference type="GO" id="GO:0044010">
    <property type="term" value="P:single-species biofilm formation"/>
    <property type="evidence" value="ECO:0007669"/>
    <property type="project" value="TreeGrafter"/>
</dbReference>